<dbReference type="EMBL" id="JAMXFF010000111">
    <property type="protein sequence ID" value="MCT7970428.1"/>
    <property type="molecule type" value="Genomic_DNA"/>
</dbReference>
<proteinExistence type="predicted"/>
<gene>
    <name evidence="1" type="ORF">NG799_29380</name>
</gene>
<accession>A0ABT2N0I8</accession>
<protein>
    <submittedName>
        <fullName evidence="1">ISKra4 family transposase</fullName>
    </submittedName>
</protein>
<comment type="caution">
    <text evidence="1">The sequence shown here is derived from an EMBL/GenBank/DDBJ whole genome shotgun (WGS) entry which is preliminary data.</text>
</comment>
<keyword evidence="2" id="KW-1185">Reference proteome</keyword>
<sequence length="463" mass="52119">MIALLERIIDEIPDWETRILKLETASSLGAIVWVAWEIGLSVARILVENELSRRAKLPTEWPHCPHCGSRLNSKGFQKRSIVTLVGTVNWSRRVGRCPLKCQNSQRVPLDDLLLIKPDQKTSDEVMRLGCLLAIFVPLGITSKLLKQLTGIKVCSQTIGNWIASKGKLTMEQTQTEIAAFEQGDNPIPESLSSDVEKMALALAADGVMVPFRPEEKTPSGTTQWREVKVGVIARLGAYFTRSGKTATRLHQRRLVAVLGNINDLGPRLMLEAIRSGLHRASKVVWLSDGGVGFWNLYDQHLAPLNVIGVLDFYHAAGHLWSAAAAYKDGRTREAKNWFKQWRHHLRHGDSKEVILELEKVLPEGCLTPSQRQIIRRVHNYLKTHENHITYKSFEADAIPRGSGMVESACKWLIQQRFKGVGMRWSFDGFNHLLHLRLAWVNGRFDDLFSDANFFSNSGPSPNS</sequence>
<dbReference type="Proteomes" id="UP001525890">
    <property type="component" value="Unassembled WGS sequence"/>
</dbReference>
<reference evidence="1 2" key="1">
    <citation type="journal article" date="2022" name="Front. Microbiol.">
        <title>High genomic differentiation and limited gene flow indicate recent cryptic speciation within the genus Laspinema (cyanobacteria).</title>
        <authorList>
            <person name="Stanojkovic A."/>
            <person name="Skoupy S."/>
            <person name="Skaloud P."/>
            <person name="Dvorak P."/>
        </authorList>
    </citation>
    <scope>NUCLEOTIDE SEQUENCE [LARGE SCALE GENOMIC DNA]</scope>
    <source>
        <strain evidence="1 2">D2a</strain>
    </source>
</reference>
<evidence type="ECO:0000313" key="1">
    <source>
        <dbReference type="EMBL" id="MCT7970428.1"/>
    </source>
</evidence>
<organism evidence="1 2">
    <name type="scientific">Laspinema palackyanum D2a</name>
    <dbReference type="NCBI Taxonomy" id="2953684"/>
    <lineage>
        <taxon>Bacteria</taxon>
        <taxon>Bacillati</taxon>
        <taxon>Cyanobacteriota</taxon>
        <taxon>Cyanophyceae</taxon>
        <taxon>Oscillatoriophycideae</taxon>
        <taxon>Oscillatoriales</taxon>
        <taxon>Laspinemataceae</taxon>
        <taxon>Laspinema</taxon>
        <taxon>Laspinema palackyanum</taxon>
    </lineage>
</organism>
<dbReference type="NCBIfam" id="NF033572">
    <property type="entry name" value="transpos_ISKra4"/>
    <property type="match status" value="1"/>
</dbReference>
<dbReference type="RefSeq" id="WP_368009840.1">
    <property type="nucleotide sequence ID" value="NZ_JAMXFF010000111.1"/>
</dbReference>
<evidence type="ECO:0000313" key="2">
    <source>
        <dbReference type="Proteomes" id="UP001525890"/>
    </source>
</evidence>
<name>A0ABT2N0I8_9CYAN</name>